<protein>
    <submittedName>
        <fullName evidence="3">Uncharacterized protein</fullName>
    </submittedName>
</protein>
<dbReference type="OMA" id="KQYFVTP"/>
<dbReference type="Pfam" id="PF02622">
    <property type="entry name" value="DUF179"/>
    <property type="match status" value="1"/>
</dbReference>
<keyword evidence="1" id="KW-0175">Coiled coil</keyword>
<organism evidence="3 4">
    <name type="scientific">Cavenderia fasciculata</name>
    <name type="common">Slime mold</name>
    <name type="synonym">Dictyostelium fasciculatum</name>
    <dbReference type="NCBI Taxonomy" id="261658"/>
    <lineage>
        <taxon>Eukaryota</taxon>
        <taxon>Amoebozoa</taxon>
        <taxon>Evosea</taxon>
        <taxon>Eumycetozoa</taxon>
        <taxon>Dictyostelia</taxon>
        <taxon>Acytosteliales</taxon>
        <taxon>Cavenderiaceae</taxon>
        <taxon>Cavenderia</taxon>
    </lineage>
</organism>
<evidence type="ECO:0000313" key="3">
    <source>
        <dbReference type="EMBL" id="EGG13725.1"/>
    </source>
</evidence>
<dbReference type="GeneID" id="14865787"/>
<dbReference type="AlphaFoldDB" id="F4QD97"/>
<dbReference type="PANTHER" id="PTHR31984:SF17">
    <property type="entry name" value="TRANSCRIPTIONAL REGULATOR"/>
    <property type="match status" value="1"/>
</dbReference>
<dbReference type="OrthoDB" id="272750at2759"/>
<dbReference type="STRING" id="1054147.F4QD97"/>
<dbReference type="PANTHER" id="PTHR31984">
    <property type="entry name" value="TRANSPORTER, PUTATIVE (DUF179)-RELATED"/>
    <property type="match status" value="1"/>
</dbReference>
<proteinExistence type="predicted"/>
<gene>
    <name evidence="3" type="ORF">DFA_11486</name>
</gene>
<dbReference type="SUPFAM" id="SSF143456">
    <property type="entry name" value="VC0467-like"/>
    <property type="match status" value="1"/>
</dbReference>
<dbReference type="InterPro" id="IPR003774">
    <property type="entry name" value="AlgH-like"/>
</dbReference>
<evidence type="ECO:0000313" key="4">
    <source>
        <dbReference type="Proteomes" id="UP000007797"/>
    </source>
</evidence>
<dbReference type="RefSeq" id="XP_004350429.1">
    <property type="nucleotide sequence ID" value="XM_004350379.1"/>
</dbReference>
<evidence type="ECO:0000256" key="2">
    <source>
        <dbReference type="SAM" id="MobiDB-lite"/>
    </source>
</evidence>
<dbReference type="EMBL" id="GL883029">
    <property type="protein sequence ID" value="EGG13725.1"/>
    <property type="molecule type" value="Genomic_DNA"/>
</dbReference>
<keyword evidence="4" id="KW-1185">Reference proteome</keyword>
<feature type="coiled-coil region" evidence="1">
    <location>
        <begin position="137"/>
        <end position="171"/>
    </location>
</feature>
<name>F4QD97_CACFS</name>
<reference evidence="4" key="1">
    <citation type="journal article" date="2011" name="Genome Res.">
        <title>Phylogeny-wide analysis of social amoeba genomes highlights ancient origins for complex intercellular communication.</title>
        <authorList>
            <person name="Heidel A.J."/>
            <person name="Lawal H.M."/>
            <person name="Felder M."/>
            <person name="Schilde C."/>
            <person name="Helps N.R."/>
            <person name="Tunggal B."/>
            <person name="Rivero F."/>
            <person name="John U."/>
            <person name="Schleicher M."/>
            <person name="Eichinger L."/>
            <person name="Platzer M."/>
            <person name="Noegel A.A."/>
            <person name="Schaap P."/>
            <person name="Gloeckner G."/>
        </authorList>
    </citation>
    <scope>NUCLEOTIDE SEQUENCE [LARGE SCALE GENOMIC DNA]</scope>
    <source>
        <strain evidence="4">SH3</strain>
    </source>
</reference>
<sequence>MNTQTITANNKKLSMFLYRNLLRKCNSFDKNPKLKAYFVTPDTLRNQLPTFFLPSVSFSYNLKTIFKMYAKHDYPSPIDVSTSISDGFMVLKNLNLANIYYKKHIEKESSDFDLGSILKDIQKDGSGGNQKSQRDKLNKMTNKLDYLEDLLKEQSEEMGASSERLAHLKNKESDGQQDHGHHHHHHQQPSSSINNVDIDSLDVEENSIPGQVNTSSNSSSSNAVDISENPNFWAVDTQEIKPGTLLISHPSLRNGYGRSVVLITHSIHDRHYGYIINQPIPTSPIIRHLQESMEQNQPQPDQSKNYSKNLVRHFRFTQKRPLSPFSKISWYRGGPYPIDHKEYMVKGIAGLASSQIIHPYPELLGSSKIRDGLYIGGDFKDIGEKVKNKEISPEQCMMVYGCSVWKSGELRKEIDEGAWFLADCTTEQLLRFGKDERFWSEALTAITSEY</sequence>
<dbReference type="KEGG" id="dfa:DFA_11486"/>
<feature type="region of interest" description="Disordered" evidence="2">
    <location>
        <begin position="171"/>
        <end position="194"/>
    </location>
</feature>
<dbReference type="Proteomes" id="UP000007797">
    <property type="component" value="Unassembled WGS sequence"/>
</dbReference>
<evidence type="ECO:0000256" key="1">
    <source>
        <dbReference type="SAM" id="Coils"/>
    </source>
</evidence>
<dbReference type="Gene3D" id="3.40.1740.10">
    <property type="entry name" value="VC0467-like"/>
    <property type="match status" value="1"/>
</dbReference>
<accession>F4QD97</accession>